<dbReference type="PROSITE" id="PS50931">
    <property type="entry name" value="HTH_LYSR"/>
    <property type="match status" value="1"/>
</dbReference>
<evidence type="ECO:0000256" key="4">
    <source>
        <dbReference type="ARBA" id="ARBA00023163"/>
    </source>
</evidence>
<keyword evidence="3" id="KW-0238">DNA-binding</keyword>
<dbReference type="InterPro" id="IPR005119">
    <property type="entry name" value="LysR_subst-bd"/>
</dbReference>
<accession>A0A177Y3U8</accession>
<dbReference type="Gene3D" id="1.10.10.10">
    <property type="entry name" value="Winged helix-like DNA-binding domain superfamily/Winged helix DNA-binding domain"/>
    <property type="match status" value="1"/>
</dbReference>
<keyword evidence="2" id="KW-0805">Transcription regulation</keyword>
<dbReference type="InterPro" id="IPR036390">
    <property type="entry name" value="WH_DNA-bd_sf"/>
</dbReference>
<dbReference type="Pfam" id="PF00126">
    <property type="entry name" value="HTH_1"/>
    <property type="match status" value="1"/>
</dbReference>
<comment type="caution">
    <text evidence="6">The sequence shown here is derived from an EMBL/GenBank/DDBJ whole genome shotgun (WGS) entry which is preliminary data.</text>
</comment>
<evidence type="ECO:0000256" key="3">
    <source>
        <dbReference type="ARBA" id="ARBA00023125"/>
    </source>
</evidence>
<evidence type="ECO:0000256" key="1">
    <source>
        <dbReference type="ARBA" id="ARBA00009437"/>
    </source>
</evidence>
<evidence type="ECO:0000313" key="6">
    <source>
        <dbReference type="EMBL" id="OAJ95155.1"/>
    </source>
</evidence>
<gene>
    <name evidence="6" type="ORF">APB76_07690</name>
</gene>
<evidence type="ECO:0000313" key="7">
    <source>
        <dbReference type="Proteomes" id="UP000078406"/>
    </source>
</evidence>
<dbReference type="EMBL" id="LLEI02000021">
    <property type="protein sequence ID" value="OAJ95155.1"/>
    <property type="molecule type" value="Genomic_DNA"/>
</dbReference>
<dbReference type="SUPFAM" id="SSF53850">
    <property type="entry name" value="Periplasmic binding protein-like II"/>
    <property type="match status" value="1"/>
</dbReference>
<dbReference type="GO" id="GO:0010628">
    <property type="term" value="P:positive regulation of gene expression"/>
    <property type="evidence" value="ECO:0007669"/>
    <property type="project" value="TreeGrafter"/>
</dbReference>
<evidence type="ECO:0000259" key="5">
    <source>
        <dbReference type="PROSITE" id="PS50931"/>
    </source>
</evidence>
<dbReference type="InterPro" id="IPR000847">
    <property type="entry name" value="LysR_HTH_N"/>
</dbReference>
<sequence>MNLRQLEVFYAVMKTGTVSGAAKHLYVSQPNVTRVLAHTEQQLGFALFERIKGRLRPTREANLLLPEAEKVYQQLGQFRNLTNKIKAGEKHLTIGAPPILATILLAPIIDRISRETDYTVEISTGNRNELCEALLKNELDLAISFGDEAPPTIVQSKLLSKEMAVLAPQGSSDKEVYSLCELLNGDQPLIGLDPRDPLGLQLHQAIHSVEPNYHPRITVRSYSAAAELVAQGNCYAIVDPWTQQHYLNRVQSARLAPSIEVSVSLLHAEHYPLSIAAKWFVEQLHSKL</sequence>
<protein>
    <submittedName>
        <fullName evidence="6">LysR family transcriptional regulator</fullName>
    </submittedName>
</protein>
<dbReference type="GO" id="GO:0043565">
    <property type="term" value="F:sequence-specific DNA binding"/>
    <property type="evidence" value="ECO:0007669"/>
    <property type="project" value="TreeGrafter"/>
</dbReference>
<dbReference type="AlphaFoldDB" id="A0A177Y3U8"/>
<organism evidence="6 7">
    <name type="scientific">Vibrio bivalvicida</name>
    <dbReference type="NCBI Taxonomy" id="1276888"/>
    <lineage>
        <taxon>Bacteria</taxon>
        <taxon>Pseudomonadati</taxon>
        <taxon>Pseudomonadota</taxon>
        <taxon>Gammaproteobacteria</taxon>
        <taxon>Vibrionales</taxon>
        <taxon>Vibrionaceae</taxon>
        <taxon>Vibrio</taxon>
        <taxon>Vibrio oreintalis group</taxon>
    </lineage>
</organism>
<dbReference type="GO" id="GO:0009089">
    <property type="term" value="P:lysine biosynthetic process via diaminopimelate"/>
    <property type="evidence" value="ECO:0007669"/>
    <property type="project" value="TreeGrafter"/>
</dbReference>
<dbReference type="PANTHER" id="PTHR30427:SF1">
    <property type="entry name" value="TRANSCRIPTIONAL ACTIVATOR PROTEIN LYSR"/>
    <property type="match status" value="1"/>
</dbReference>
<evidence type="ECO:0000256" key="2">
    <source>
        <dbReference type="ARBA" id="ARBA00023015"/>
    </source>
</evidence>
<dbReference type="PANTHER" id="PTHR30427">
    <property type="entry name" value="TRANSCRIPTIONAL ACTIVATOR PROTEIN LYSR"/>
    <property type="match status" value="1"/>
</dbReference>
<keyword evidence="4" id="KW-0804">Transcription</keyword>
<dbReference type="GO" id="GO:0003700">
    <property type="term" value="F:DNA-binding transcription factor activity"/>
    <property type="evidence" value="ECO:0007669"/>
    <property type="project" value="InterPro"/>
</dbReference>
<feature type="domain" description="HTH lysR-type" evidence="5">
    <location>
        <begin position="1"/>
        <end position="58"/>
    </location>
</feature>
<reference evidence="6 7" key="1">
    <citation type="journal article" date="2016" name="Syst. Appl. Microbiol.">
        <title>Vibrio bivalvicida sp. nov., a novel larval pathogen for bivalve molluscs reared in a hatchery.</title>
        <authorList>
            <person name="Dubert J."/>
            <person name="Romalde J.L."/>
            <person name="Prado S."/>
            <person name="Barja J.L."/>
        </authorList>
    </citation>
    <scope>NUCLEOTIDE SEQUENCE [LARGE SCALE GENOMIC DNA]</scope>
    <source>
        <strain evidence="6 7">605</strain>
    </source>
</reference>
<dbReference type="Pfam" id="PF03466">
    <property type="entry name" value="LysR_substrate"/>
    <property type="match status" value="1"/>
</dbReference>
<dbReference type="Gene3D" id="3.40.190.290">
    <property type="match status" value="1"/>
</dbReference>
<proteinExistence type="inferred from homology"/>
<dbReference type="RefSeq" id="WP_054962128.1">
    <property type="nucleotide sequence ID" value="NZ_LLEI02000021.1"/>
</dbReference>
<dbReference type="SUPFAM" id="SSF46785">
    <property type="entry name" value="Winged helix' DNA-binding domain"/>
    <property type="match status" value="1"/>
</dbReference>
<comment type="similarity">
    <text evidence="1">Belongs to the LysR transcriptional regulatory family.</text>
</comment>
<dbReference type="Proteomes" id="UP000078406">
    <property type="component" value="Unassembled WGS sequence"/>
</dbReference>
<dbReference type="InterPro" id="IPR036388">
    <property type="entry name" value="WH-like_DNA-bd_sf"/>
</dbReference>
<name>A0A177Y3U8_9VIBR</name>